<dbReference type="EMBL" id="CAJEWN010000173">
    <property type="protein sequence ID" value="CAD2170787.1"/>
    <property type="molecule type" value="Genomic_DNA"/>
</dbReference>
<reference evidence="2 3" key="1">
    <citation type="submission" date="2020-08" db="EMBL/GenBank/DDBJ databases">
        <authorList>
            <person name="Koutsovoulos G."/>
            <person name="Danchin GJ E."/>
        </authorList>
    </citation>
    <scope>NUCLEOTIDE SEQUENCE [LARGE SCALE GENOMIC DNA]</scope>
</reference>
<evidence type="ECO:0000313" key="3">
    <source>
        <dbReference type="Proteomes" id="UP000580250"/>
    </source>
</evidence>
<dbReference type="AlphaFoldDB" id="A0A6V7V7A8"/>
<comment type="caution">
    <text evidence="2">The sequence shown here is derived from an EMBL/GenBank/DDBJ whole genome shotgun (WGS) entry which is preliminary data.</text>
</comment>
<dbReference type="Proteomes" id="UP000580250">
    <property type="component" value="Unassembled WGS sequence"/>
</dbReference>
<evidence type="ECO:0000313" key="2">
    <source>
        <dbReference type="EMBL" id="CAD2170787.1"/>
    </source>
</evidence>
<proteinExistence type="predicted"/>
<feature type="compositionally biased region" description="Acidic residues" evidence="1">
    <location>
        <begin position="124"/>
        <end position="146"/>
    </location>
</feature>
<feature type="region of interest" description="Disordered" evidence="1">
    <location>
        <begin position="120"/>
        <end position="146"/>
    </location>
</feature>
<evidence type="ECO:0000256" key="1">
    <source>
        <dbReference type="SAM" id="MobiDB-lite"/>
    </source>
</evidence>
<name>A0A6V7V7A8_MELEN</name>
<protein>
    <submittedName>
        <fullName evidence="2">Uncharacterized protein</fullName>
    </submittedName>
</protein>
<sequence length="146" mass="16366">MLTNTDEPRDSYVLLLNQIGMPLDEEKYQQVRINYPTKINEATAKLTAQGRSTTFTLLIQHHQDYVLDVVLHLTAQILAGTFPGLRINVSYENVNTIRNYAGIIFTVNDGSANITEHYAGENLSENEGEESSNNDTDDGEDNEDDD</sequence>
<organism evidence="2 3">
    <name type="scientific">Meloidogyne enterolobii</name>
    <name type="common">Root-knot nematode worm</name>
    <name type="synonym">Meloidogyne mayaguensis</name>
    <dbReference type="NCBI Taxonomy" id="390850"/>
    <lineage>
        <taxon>Eukaryota</taxon>
        <taxon>Metazoa</taxon>
        <taxon>Ecdysozoa</taxon>
        <taxon>Nematoda</taxon>
        <taxon>Chromadorea</taxon>
        <taxon>Rhabditida</taxon>
        <taxon>Tylenchina</taxon>
        <taxon>Tylenchomorpha</taxon>
        <taxon>Tylenchoidea</taxon>
        <taxon>Meloidogynidae</taxon>
        <taxon>Meloidogyninae</taxon>
        <taxon>Meloidogyne</taxon>
    </lineage>
</organism>
<gene>
    <name evidence="2" type="ORF">MENT_LOCUS22212</name>
</gene>
<accession>A0A6V7V7A8</accession>